<accession>A0A0V1MQR3</accession>
<comment type="caution">
    <text evidence="1">The sequence shown here is derived from an EMBL/GenBank/DDBJ whole genome shotgun (WGS) entry which is preliminary data.</text>
</comment>
<organism evidence="1 2">
    <name type="scientific">Trichinella papuae</name>
    <dbReference type="NCBI Taxonomy" id="268474"/>
    <lineage>
        <taxon>Eukaryota</taxon>
        <taxon>Metazoa</taxon>
        <taxon>Ecdysozoa</taxon>
        <taxon>Nematoda</taxon>
        <taxon>Enoplea</taxon>
        <taxon>Dorylaimia</taxon>
        <taxon>Trichinellida</taxon>
        <taxon>Trichinellidae</taxon>
        <taxon>Trichinella</taxon>
    </lineage>
</organism>
<protein>
    <submittedName>
        <fullName evidence="1">Uncharacterized protein</fullName>
    </submittedName>
</protein>
<gene>
    <name evidence="1" type="ORF">T10_2818</name>
</gene>
<evidence type="ECO:0000313" key="1">
    <source>
        <dbReference type="EMBL" id="KRZ73861.1"/>
    </source>
</evidence>
<proteinExistence type="predicted"/>
<sequence>MKNKFGNIDNFLIEYQYGYQYRIKTYERFLCFRRMVYIYNRNADVLRERRTSIKRKFSVEF</sequence>
<name>A0A0V1MQR3_9BILA</name>
<dbReference type="AlphaFoldDB" id="A0A0V1MQR3"/>
<evidence type="ECO:0000313" key="2">
    <source>
        <dbReference type="Proteomes" id="UP000054843"/>
    </source>
</evidence>
<dbReference type="EMBL" id="JYDO01000057">
    <property type="protein sequence ID" value="KRZ73861.1"/>
    <property type="molecule type" value="Genomic_DNA"/>
</dbReference>
<dbReference type="Proteomes" id="UP000054843">
    <property type="component" value="Unassembled WGS sequence"/>
</dbReference>
<reference evidence="1 2" key="1">
    <citation type="submission" date="2015-01" db="EMBL/GenBank/DDBJ databases">
        <title>Evolution of Trichinella species and genotypes.</title>
        <authorList>
            <person name="Korhonen P.K."/>
            <person name="Edoardo P."/>
            <person name="Giuseppe L.R."/>
            <person name="Gasser R.B."/>
        </authorList>
    </citation>
    <scope>NUCLEOTIDE SEQUENCE [LARGE SCALE GENOMIC DNA]</scope>
    <source>
        <strain evidence="1">ISS1980</strain>
    </source>
</reference>
<keyword evidence="2" id="KW-1185">Reference proteome</keyword>